<evidence type="ECO:0000313" key="8">
    <source>
        <dbReference type="Proteomes" id="UP000590564"/>
    </source>
</evidence>
<feature type="domain" description="DUF5616" evidence="2">
    <location>
        <begin position="64"/>
        <end position="198"/>
    </location>
</feature>
<dbReference type="RefSeq" id="WP_104837819.1">
    <property type="nucleotide sequence ID" value="NZ_CP026606.1"/>
</dbReference>
<organism evidence="3 6">
    <name type="scientific">Methanococcus maripaludis</name>
    <name type="common">Methanococcus deltae</name>
    <dbReference type="NCBI Taxonomy" id="39152"/>
    <lineage>
        <taxon>Archaea</taxon>
        <taxon>Methanobacteriati</taxon>
        <taxon>Methanobacteriota</taxon>
        <taxon>Methanomada group</taxon>
        <taxon>Methanococci</taxon>
        <taxon>Methanococcales</taxon>
        <taxon>Methanococcaceae</taxon>
        <taxon>Methanococcus</taxon>
    </lineage>
</organism>
<dbReference type="AlphaFoldDB" id="A0A2L1CAK9"/>
<dbReference type="EMBL" id="CP026606">
    <property type="protein sequence ID" value="AVB76260.1"/>
    <property type="molecule type" value="Genomic_DNA"/>
</dbReference>
<evidence type="ECO:0000313" key="3">
    <source>
        <dbReference type="EMBL" id="AVB76260.1"/>
    </source>
</evidence>
<dbReference type="GeneID" id="36101937"/>
<dbReference type="Proteomes" id="UP000590564">
    <property type="component" value="Unassembled WGS sequence"/>
</dbReference>
<sequence>MNPFFETYQDLKYLLNRNYRKKSALNFVTNHYGLNSFERNFFGRCMFSDNHLEVLTKKRTDLTKEFKTKSIAVDGFNVLITLESLIEGVAIICEDNVIRDLKYQKGYKLTEKSEETIEIILKTMLSLNLNNFDVYFDEQTSKSGEISKITRNLMEKYSISGEVILSKKVDFELKQYEFVATSDFHIIKNVTGFLDIPEIVSKNYNLEVKNFLEIIKKGKLEF</sequence>
<evidence type="ECO:0000313" key="7">
    <source>
        <dbReference type="Proteomes" id="UP000567099"/>
    </source>
</evidence>
<name>A0A2L1CAK9_METMI</name>
<protein>
    <recommendedName>
        <fullName evidence="9">DUF434 domain-containing protein</fullName>
    </recommendedName>
</protein>
<evidence type="ECO:0008006" key="9">
    <source>
        <dbReference type="Google" id="ProtNLM"/>
    </source>
</evidence>
<dbReference type="PANTHER" id="PTHR42252">
    <property type="entry name" value="DUF5616 DOMAIN-CONTAINING PROTEIN"/>
    <property type="match status" value="1"/>
</dbReference>
<evidence type="ECO:0000313" key="6">
    <source>
        <dbReference type="Proteomes" id="UP000239462"/>
    </source>
</evidence>
<dbReference type="Proteomes" id="UP000239462">
    <property type="component" value="Chromosome"/>
</dbReference>
<evidence type="ECO:0000313" key="5">
    <source>
        <dbReference type="EMBL" id="MBB6497533.1"/>
    </source>
</evidence>
<reference evidence="4 7" key="3">
    <citation type="submission" date="2020-07" db="EMBL/GenBank/DDBJ databases">
        <title>Genomic Encyclopedia of Type Strains, Phase IV (KMG-V): Genome sequencing to study the core and pangenomes of soil and plant-associated prokaryotes.</title>
        <authorList>
            <person name="Whitman W."/>
        </authorList>
    </citation>
    <scope>NUCLEOTIDE SEQUENCE [LARGE SCALE GENOMIC DNA]</scope>
    <source>
        <strain evidence="4 7">C13</strain>
        <strain evidence="5 8">D1</strain>
    </source>
</reference>
<dbReference type="InterPro" id="IPR007368">
    <property type="entry name" value="DUF434"/>
</dbReference>
<dbReference type="PANTHER" id="PTHR42252:SF1">
    <property type="entry name" value="DUF434 DOMAIN-CONTAINING PROTEIN"/>
    <property type="match status" value="1"/>
</dbReference>
<reference evidence="3" key="2">
    <citation type="submission" date="2018-02" db="EMBL/GenBank/DDBJ databases">
        <title>Complete genome sequence of the Methanococcus maripaludis type strain JJ (DSM 2067), a model for selenoprotein synthesis in Archaea.</title>
        <authorList>
            <person name="Poehlein A."/>
            <person name="Heym D."/>
            <person name="Quitzke V."/>
            <person name="Fersch J."/>
            <person name="Daniel R."/>
            <person name="Rother M."/>
        </authorList>
    </citation>
    <scope>NUCLEOTIDE SEQUENCE [LARGE SCALE GENOMIC DNA]</scope>
    <source>
        <strain evidence="3">DSM 2067</strain>
    </source>
</reference>
<dbReference type="KEGG" id="mmad:MMJJ_08500"/>
<proteinExistence type="predicted"/>
<dbReference type="Pfam" id="PF18481">
    <property type="entry name" value="DUF5616"/>
    <property type="match status" value="1"/>
</dbReference>
<dbReference type="EMBL" id="JACDUO010000002">
    <property type="protein sequence ID" value="MBA2864683.1"/>
    <property type="molecule type" value="Genomic_DNA"/>
</dbReference>
<evidence type="ECO:0000313" key="4">
    <source>
        <dbReference type="EMBL" id="MBA2864683.1"/>
    </source>
</evidence>
<evidence type="ECO:0000259" key="1">
    <source>
        <dbReference type="Pfam" id="PF04256"/>
    </source>
</evidence>
<accession>A0A2L1CAK9</accession>
<dbReference type="Proteomes" id="UP000567099">
    <property type="component" value="Unassembled WGS sequence"/>
</dbReference>
<evidence type="ECO:0000259" key="2">
    <source>
        <dbReference type="Pfam" id="PF18481"/>
    </source>
</evidence>
<dbReference type="EMBL" id="JACHED010000003">
    <property type="protein sequence ID" value="MBB6497533.1"/>
    <property type="molecule type" value="Genomic_DNA"/>
</dbReference>
<dbReference type="Pfam" id="PF04256">
    <property type="entry name" value="DUF434"/>
    <property type="match status" value="1"/>
</dbReference>
<feature type="domain" description="DUF434" evidence="1">
    <location>
        <begin position="6"/>
        <end position="55"/>
    </location>
</feature>
<gene>
    <name evidence="4" type="ORF">HNP94_001705</name>
    <name evidence="5" type="ORF">HNP96_001576</name>
    <name evidence="3" type="ORF">MMJJ_08500</name>
</gene>
<reference evidence="6" key="1">
    <citation type="journal article" date="2018" name="Genome Announc.">
        <title>Complete Genome Sequence of the Methanococcus maripaludis Type Strain JJ (DSM 2067), a Model for Selenoprotein Synthesis in Archaea.</title>
        <authorList>
            <person name="Poehlein A."/>
            <person name="Heym D."/>
            <person name="Quitzke V."/>
            <person name="Fersch J."/>
            <person name="Daniel R."/>
            <person name="Rother M."/>
        </authorList>
    </citation>
    <scope>NUCLEOTIDE SEQUENCE [LARGE SCALE GENOMIC DNA]</scope>
    <source>
        <strain evidence="6">DSM 2067</strain>
    </source>
</reference>
<dbReference type="InterPro" id="IPR041652">
    <property type="entry name" value="DUF5616"/>
</dbReference>